<keyword evidence="3" id="KW-0067">ATP-binding</keyword>
<dbReference type="InterPro" id="IPR025943">
    <property type="entry name" value="Sigma_54_int_dom_ATP-bd_2"/>
</dbReference>
<dbReference type="PROSITE" id="PS50112">
    <property type="entry name" value="PAS"/>
    <property type="match status" value="1"/>
</dbReference>
<evidence type="ECO:0000256" key="2">
    <source>
        <dbReference type="ARBA" id="ARBA00022797"/>
    </source>
</evidence>
<dbReference type="OrthoDB" id="9803970at2"/>
<keyword evidence="2" id="KW-0058">Aromatic hydrocarbons catabolism</keyword>
<keyword evidence="1" id="KW-0547">Nucleotide-binding</keyword>
<dbReference type="Pfam" id="PF00158">
    <property type="entry name" value="Sigma54_activat"/>
    <property type="match status" value="1"/>
</dbReference>
<evidence type="ECO:0000256" key="1">
    <source>
        <dbReference type="ARBA" id="ARBA00022741"/>
    </source>
</evidence>
<dbReference type="Gene3D" id="1.10.8.60">
    <property type="match status" value="1"/>
</dbReference>
<feature type="domain" description="CBS" evidence="8">
    <location>
        <begin position="6"/>
        <end position="62"/>
    </location>
</feature>
<feature type="domain" description="PAS" evidence="7">
    <location>
        <begin position="170"/>
        <end position="214"/>
    </location>
</feature>
<dbReference type="Gene3D" id="1.10.10.60">
    <property type="entry name" value="Homeodomain-like"/>
    <property type="match status" value="1"/>
</dbReference>
<dbReference type="Gene3D" id="3.10.580.10">
    <property type="entry name" value="CBS-domain"/>
    <property type="match status" value="1"/>
</dbReference>
<protein>
    <recommendedName>
        <fullName evidence="4">HTH-type transcriptional regulatory protein TyrR</fullName>
    </recommendedName>
</protein>
<dbReference type="CDD" id="cd00130">
    <property type="entry name" value="PAS"/>
    <property type="match status" value="1"/>
</dbReference>
<dbReference type="FunFam" id="3.40.50.300:FF:000006">
    <property type="entry name" value="DNA-binding transcriptional regulator NtrC"/>
    <property type="match status" value="1"/>
</dbReference>
<dbReference type="InterPro" id="IPR035965">
    <property type="entry name" value="PAS-like_dom_sf"/>
</dbReference>
<dbReference type="PANTHER" id="PTHR32071:SF57">
    <property type="entry name" value="C4-DICARBOXYLATE TRANSPORT TRANSCRIPTIONAL REGULATORY PROTEIN DCTD"/>
    <property type="match status" value="1"/>
</dbReference>
<dbReference type="InterPro" id="IPR030828">
    <property type="entry name" value="HTH_TyrR"/>
</dbReference>
<dbReference type="InterPro" id="IPR003593">
    <property type="entry name" value="AAA+_ATPase"/>
</dbReference>
<accession>A0A1G5IJ73</accession>
<dbReference type="Pfam" id="PF18024">
    <property type="entry name" value="HTH_50"/>
    <property type="match status" value="1"/>
</dbReference>
<evidence type="ECO:0000256" key="5">
    <source>
        <dbReference type="PROSITE-ProRule" id="PRU00703"/>
    </source>
</evidence>
<dbReference type="InterPro" id="IPR000644">
    <property type="entry name" value="CBS_dom"/>
</dbReference>
<dbReference type="PROSITE" id="PS50045">
    <property type="entry name" value="SIGMA54_INTERACT_4"/>
    <property type="match status" value="1"/>
</dbReference>
<organism evidence="9 10">
    <name type="scientific">Alkaliphilus peptidifermentans DSM 18978</name>
    <dbReference type="NCBI Taxonomy" id="1120976"/>
    <lineage>
        <taxon>Bacteria</taxon>
        <taxon>Bacillati</taxon>
        <taxon>Bacillota</taxon>
        <taxon>Clostridia</taxon>
        <taxon>Peptostreptococcales</taxon>
        <taxon>Natronincolaceae</taxon>
        <taxon>Alkaliphilus</taxon>
    </lineage>
</organism>
<dbReference type="InterPro" id="IPR027417">
    <property type="entry name" value="P-loop_NTPase"/>
</dbReference>
<dbReference type="InterPro" id="IPR002078">
    <property type="entry name" value="Sigma_54_int"/>
</dbReference>
<dbReference type="Pfam" id="PF00571">
    <property type="entry name" value="CBS"/>
    <property type="match status" value="1"/>
</dbReference>
<dbReference type="GO" id="GO:0005524">
    <property type="term" value="F:ATP binding"/>
    <property type="evidence" value="ECO:0007669"/>
    <property type="project" value="UniProtKB-KW"/>
</dbReference>
<dbReference type="SUPFAM" id="SSF52540">
    <property type="entry name" value="P-loop containing nucleoside triphosphate hydrolases"/>
    <property type="match status" value="1"/>
</dbReference>
<dbReference type="SUPFAM" id="SSF46689">
    <property type="entry name" value="Homeodomain-like"/>
    <property type="match status" value="1"/>
</dbReference>
<dbReference type="Pfam" id="PF25601">
    <property type="entry name" value="AAA_lid_14"/>
    <property type="match status" value="1"/>
</dbReference>
<dbReference type="SUPFAM" id="SSF55785">
    <property type="entry name" value="PYP-like sensor domain (PAS domain)"/>
    <property type="match status" value="1"/>
</dbReference>
<proteinExistence type="predicted"/>
<dbReference type="GO" id="GO:0003677">
    <property type="term" value="F:DNA binding"/>
    <property type="evidence" value="ECO:0007669"/>
    <property type="project" value="UniProtKB-KW"/>
</dbReference>
<dbReference type="NCBIfam" id="TIGR00229">
    <property type="entry name" value="sensory_box"/>
    <property type="match status" value="1"/>
</dbReference>
<gene>
    <name evidence="9" type="ORF">SAMN03080606_02395</name>
</gene>
<dbReference type="SMART" id="SM00382">
    <property type="entry name" value="AAA"/>
    <property type="match status" value="1"/>
</dbReference>
<dbReference type="PANTHER" id="PTHR32071">
    <property type="entry name" value="TRANSCRIPTIONAL REGULATORY PROTEIN"/>
    <property type="match status" value="1"/>
</dbReference>
<evidence type="ECO:0000259" key="8">
    <source>
        <dbReference type="PROSITE" id="PS51371"/>
    </source>
</evidence>
<evidence type="ECO:0000256" key="3">
    <source>
        <dbReference type="ARBA" id="ARBA00022840"/>
    </source>
</evidence>
<dbReference type="SUPFAM" id="SSF54631">
    <property type="entry name" value="CBS-domain pair"/>
    <property type="match status" value="1"/>
</dbReference>
<dbReference type="CDD" id="cd02205">
    <property type="entry name" value="CBS_pair_SF"/>
    <property type="match status" value="1"/>
</dbReference>
<dbReference type="PROSITE" id="PS51371">
    <property type="entry name" value="CBS"/>
    <property type="match status" value="1"/>
</dbReference>
<dbReference type="AlphaFoldDB" id="A0A1G5IJ73"/>
<dbReference type="SMART" id="SM00091">
    <property type="entry name" value="PAS"/>
    <property type="match status" value="1"/>
</dbReference>
<keyword evidence="5" id="KW-0129">CBS domain</keyword>
<reference evidence="9 10" key="1">
    <citation type="submission" date="2016-10" db="EMBL/GenBank/DDBJ databases">
        <authorList>
            <person name="de Groot N.N."/>
        </authorList>
    </citation>
    <scope>NUCLEOTIDE SEQUENCE [LARGE SCALE GENOMIC DNA]</scope>
    <source>
        <strain evidence="9 10">DSM 18978</strain>
    </source>
</reference>
<evidence type="ECO:0000259" key="7">
    <source>
        <dbReference type="PROSITE" id="PS50112"/>
    </source>
</evidence>
<dbReference type="InterPro" id="IPR046342">
    <property type="entry name" value="CBS_dom_sf"/>
</dbReference>
<dbReference type="NCBIfam" id="TIGR04381">
    <property type="entry name" value="HTH_TypR"/>
    <property type="match status" value="1"/>
</dbReference>
<evidence type="ECO:0000256" key="4">
    <source>
        <dbReference type="ARBA" id="ARBA00029500"/>
    </source>
</evidence>
<dbReference type="CDD" id="cd00009">
    <property type="entry name" value="AAA"/>
    <property type="match status" value="1"/>
</dbReference>
<dbReference type="InterPro" id="IPR058031">
    <property type="entry name" value="AAA_lid_NorR"/>
</dbReference>
<sequence>MSMENMEGFKAKNVNSETSIKAVSKIFEEKNIKFIVVSQDENLMGIVTQNELLEAYFSGIPLNTGVKNITNNNIAFANHNYKLDEITNILEEDSNRYIIVLSKSLKPKEVITREVVINYFYKEAKKKIQEFKVEKNRTDEIKKEYTNDDYSIREYNIEGLINDLNQMNLWNKELNQIFEYSPNSFAVLDGTGVTLRVNKAFENITDIKREEAIGIDVKKMEERGMYSPAVGSLVRKEKRKVSVIQKIKNDKEALVTGVPVFDDKGEIFRIITNAVDIKEVNTINQYYIKQKKENNTSKMSHDVKIIYESESMKNIIQLTNELKDIDSTILITGESGVGKGVIARYIHNNGIRKKGRLVEINCGAIPETLLESELLGYEAGAFTGAQKSGKRGLIELANNGTLFLDEIGEMSLQLQVKLLQVIQEKSIIRVGGTEPIDVDIRIIAATNKNLQEMVNKGKFRLDLFYRLNVIPINIPPLRERKSDILAMIKYFLGKYNEKYSKEVVMGKSLLDMMIQYDWLGNVRELENAIECLVVTNPSAIIEKDNDKSNIFNLKLFNNYSTHSNLSDNIMPLEEAKEELEKKLVKMAYSKYPSSYKVAKVLKISQTTASRKIRQYIENQ</sequence>
<dbReference type="Gene3D" id="3.40.50.300">
    <property type="entry name" value="P-loop containing nucleotide triphosphate hydrolases"/>
    <property type="match status" value="1"/>
</dbReference>
<feature type="domain" description="Sigma-54 factor interaction" evidence="6">
    <location>
        <begin position="305"/>
        <end position="534"/>
    </location>
</feature>
<dbReference type="EMBL" id="FMUS01000015">
    <property type="protein sequence ID" value="SCY75750.1"/>
    <property type="molecule type" value="Genomic_DNA"/>
</dbReference>
<dbReference type="GO" id="GO:0006355">
    <property type="term" value="P:regulation of DNA-templated transcription"/>
    <property type="evidence" value="ECO:0007669"/>
    <property type="project" value="InterPro"/>
</dbReference>
<dbReference type="InterPro" id="IPR009057">
    <property type="entry name" value="Homeodomain-like_sf"/>
</dbReference>
<evidence type="ECO:0000313" key="9">
    <source>
        <dbReference type="EMBL" id="SCY75750.1"/>
    </source>
</evidence>
<dbReference type="STRING" id="1120976.SAMN03080606_02395"/>
<name>A0A1G5IJ73_9FIRM</name>
<dbReference type="PROSITE" id="PS00676">
    <property type="entry name" value="SIGMA54_INTERACT_2"/>
    <property type="match status" value="1"/>
</dbReference>
<keyword evidence="10" id="KW-1185">Reference proteome</keyword>
<dbReference type="Proteomes" id="UP000198636">
    <property type="component" value="Unassembled WGS sequence"/>
</dbReference>
<dbReference type="Gene3D" id="3.30.450.20">
    <property type="entry name" value="PAS domain"/>
    <property type="match status" value="1"/>
</dbReference>
<dbReference type="InterPro" id="IPR000014">
    <property type="entry name" value="PAS"/>
</dbReference>
<evidence type="ECO:0000313" key="10">
    <source>
        <dbReference type="Proteomes" id="UP000198636"/>
    </source>
</evidence>
<dbReference type="InterPro" id="IPR025662">
    <property type="entry name" value="Sigma_54_int_dom_ATP-bd_1"/>
</dbReference>
<evidence type="ECO:0000259" key="6">
    <source>
        <dbReference type="PROSITE" id="PS50045"/>
    </source>
</evidence>
<dbReference type="PROSITE" id="PS00675">
    <property type="entry name" value="SIGMA54_INTERACT_1"/>
    <property type="match status" value="1"/>
</dbReference>